<protein>
    <submittedName>
        <fullName evidence="1">Uncharacterized protein</fullName>
    </submittedName>
</protein>
<reference evidence="1 2" key="1">
    <citation type="journal article" date="2013" name="Genome Announc.">
        <title>Complete Genome of Acinetobacter baumannii N4-Like Podophage Presley.</title>
        <authorList>
            <person name="Farmer N.G."/>
            <person name="Wood T.L."/>
            <person name="Chamakura K.R."/>
            <person name="Kuty Everett G.F."/>
        </authorList>
    </citation>
    <scope>NUCLEOTIDE SEQUENCE [LARGE SCALE GENOMIC DNA]</scope>
</reference>
<evidence type="ECO:0000313" key="2">
    <source>
        <dbReference type="Proteomes" id="UP000017656"/>
    </source>
</evidence>
<dbReference type="RefSeq" id="YP_009007600.1">
    <property type="nucleotide sequence ID" value="NC_023581.1"/>
</dbReference>
<gene>
    <name evidence="1" type="ORF">Presley_32</name>
</gene>
<keyword evidence="2" id="KW-1185">Reference proteome</keyword>
<accession>U5PW13</accession>
<organism evidence="1 2">
    <name type="scientific">Acinetobacter phage Presley</name>
    <dbReference type="NCBI Taxonomy" id="1406780"/>
    <lineage>
        <taxon>Viruses</taxon>
        <taxon>Duplodnaviria</taxon>
        <taxon>Heunggongvirae</taxon>
        <taxon>Uroviricota</taxon>
        <taxon>Caudoviricetes</taxon>
        <taxon>Schitoviridae</taxon>
        <taxon>Presleyvirus</taxon>
        <taxon>Presleyvirus presley</taxon>
    </lineage>
</organism>
<proteinExistence type="predicted"/>
<sequence>MVINMSNTIPHRFNHFTDEARNQLPQVMNEAYITVPRFMVSSLERYFDRHIDGVPACLENSNIAWDDFALKYSPVDEQYPDFVVKLYAAGIPFYYQYEFCEDISQTIYFIPGKNNSNLTFVRPNLFYVKKAQWNRLIMGKINNKILDNYCNHLTARLNLIGDWTQLPGDWNKDL</sequence>
<dbReference type="KEGG" id="vg:18504170"/>
<name>U5PW13_9CAUD</name>
<dbReference type="Proteomes" id="UP000017656">
    <property type="component" value="Segment"/>
</dbReference>
<dbReference type="EMBL" id="KF669658">
    <property type="protein sequence ID" value="AGY48099.1"/>
    <property type="molecule type" value="Genomic_DNA"/>
</dbReference>
<evidence type="ECO:0000313" key="1">
    <source>
        <dbReference type="EMBL" id="AGY48099.1"/>
    </source>
</evidence>
<dbReference type="GeneID" id="18504170"/>